<keyword evidence="3 5" id="KW-1133">Transmembrane helix</keyword>
<dbReference type="RefSeq" id="WP_054559330.1">
    <property type="nucleotide sequence ID" value="NZ_LDJX01000004.1"/>
</dbReference>
<dbReference type="PANTHER" id="PTHR36974:SF1">
    <property type="entry name" value="DOXX FAMILY MEMBRANE PROTEIN"/>
    <property type="match status" value="1"/>
</dbReference>
<evidence type="ECO:0000256" key="3">
    <source>
        <dbReference type="ARBA" id="ARBA00022989"/>
    </source>
</evidence>
<dbReference type="AlphaFoldDB" id="A0A0P7AV70"/>
<keyword evidence="7" id="KW-1185">Reference proteome</keyword>
<organism evidence="6 7">
    <name type="scientific">Croceitalea dokdonensis DOKDO 023</name>
    <dbReference type="NCBI Taxonomy" id="1300341"/>
    <lineage>
        <taxon>Bacteria</taxon>
        <taxon>Pseudomonadati</taxon>
        <taxon>Bacteroidota</taxon>
        <taxon>Flavobacteriia</taxon>
        <taxon>Flavobacteriales</taxon>
        <taxon>Flavobacteriaceae</taxon>
        <taxon>Croceitalea</taxon>
    </lineage>
</organism>
<keyword evidence="4 5" id="KW-0472">Membrane</keyword>
<accession>A0A0P7AV70</accession>
<dbReference type="EMBL" id="LDJX01000004">
    <property type="protein sequence ID" value="KPM31760.1"/>
    <property type="molecule type" value="Genomic_DNA"/>
</dbReference>
<evidence type="ECO:0000313" key="7">
    <source>
        <dbReference type="Proteomes" id="UP000050280"/>
    </source>
</evidence>
<evidence type="ECO:0000256" key="2">
    <source>
        <dbReference type="ARBA" id="ARBA00022692"/>
    </source>
</evidence>
<feature type="transmembrane region" description="Helical" evidence="5">
    <location>
        <begin position="43"/>
        <end position="62"/>
    </location>
</feature>
<feature type="transmembrane region" description="Helical" evidence="5">
    <location>
        <begin position="97"/>
        <end position="117"/>
    </location>
</feature>
<evidence type="ECO:0000313" key="6">
    <source>
        <dbReference type="EMBL" id="KPM31760.1"/>
    </source>
</evidence>
<sequence>MIYPWHLYTMAAMYIFAGFMHFIKPKAYLRIMPRYLPNPKALVFWSGVAEILLGIGLCFSLTKNVAIWGIIAMLLVFLLVHFYMLSGEKASAGVPKWILVLRIPLQFGLMYWAYGYLAF</sequence>
<evidence type="ECO:0000256" key="1">
    <source>
        <dbReference type="ARBA" id="ARBA00004141"/>
    </source>
</evidence>
<reference evidence="6 7" key="1">
    <citation type="submission" date="2015-09" db="EMBL/GenBank/DDBJ databases">
        <title>Genome sequence of the marine flavobacterium Croceitalea dokdonensis DOKDO 023 that contains proton- and sodium-pumping rhodopsins.</title>
        <authorList>
            <person name="Kwon S.-K."/>
            <person name="Lee H.K."/>
            <person name="Kwak M.-J."/>
            <person name="Kim J.F."/>
        </authorList>
    </citation>
    <scope>NUCLEOTIDE SEQUENCE [LARGE SCALE GENOMIC DNA]</scope>
    <source>
        <strain evidence="6 7">DOKDO 023</strain>
    </source>
</reference>
<dbReference type="PANTHER" id="PTHR36974">
    <property type="entry name" value="MEMBRANE PROTEIN-RELATED"/>
    <property type="match status" value="1"/>
</dbReference>
<name>A0A0P7AV70_9FLAO</name>
<dbReference type="STRING" id="1300341.I595_2255"/>
<dbReference type="InterPro" id="IPR032808">
    <property type="entry name" value="DoxX"/>
</dbReference>
<gene>
    <name evidence="6" type="ORF">I595_2255</name>
</gene>
<comment type="subcellular location">
    <subcellularLocation>
        <location evidence="1">Membrane</location>
        <topology evidence="1">Multi-pass membrane protein</topology>
    </subcellularLocation>
</comment>
<evidence type="ECO:0008006" key="8">
    <source>
        <dbReference type="Google" id="ProtNLM"/>
    </source>
</evidence>
<dbReference type="PATRIC" id="fig|1300341.3.peg.2427"/>
<dbReference type="OrthoDB" id="327939at2"/>
<feature type="transmembrane region" description="Helical" evidence="5">
    <location>
        <begin position="68"/>
        <end position="85"/>
    </location>
</feature>
<dbReference type="GO" id="GO:0016020">
    <property type="term" value="C:membrane"/>
    <property type="evidence" value="ECO:0007669"/>
    <property type="project" value="UniProtKB-SubCell"/>
</dbReference>
<keyword evidence="2 5" id="KW-0812">Transmembrane</keyword>
<evidence type="ECO:0000256" key="4">
    <source>
        <dbReference type="ARBA" id="ARBA00023136"/>
    </source>
</evidence>
<comment type="caution">
    <text evidence="6">The sequence shown here is derived from an EMBL/GenBank/DDBJ whole genome shotgun (WGS) entry which is preliminary data.</text>
</comment>
<evidence type="ECO:0000256" key="5">
    <source>
        <dbReference type="SAM" id="Phobius"/>
    </source>
</evidence>
<dbReference type="Proteomes" id="UP000050280">
    <property type="component" value="Unassembled WGS sequence"/>
</dbReference>
<dbReference type="Pfam" id="PF13564">
    <property type="entry name" value="DoxX_2"/>
    <property type="match status" value="1"/>
</dbReference>
<feature type="transmembrane region" description="Helical" evidence="5">
    <location>
        <begin position="6"/>
        <end position="23"/>
    </location>
</feature>
<protein>
    <recommendedName>
        <fullName evidence="8">DoxX family protein</fullName>
    </recommendedName>
</protein>
<proteinExistence type="predicted"/>